<protein>
    <submittedName>
        <fullName evidence="6">LysR family transcriptional regulator</fullName>
    </submittedName>
</protein>
<dbReference type="SUPFAM" id="SSF46785">
    <property type="entry name" value="Winged helix' DNA-binding domain"/>
    <property type="match status" value="1"/>
</dbReference>
<feature type="domain" description="HTH lysR-type" evidence="5">
    <location>
        <begin position="6"/>
        <end position="63"/>
    </location>
</feature>
<dbReference type="GO" id="GO:0003700">
    <property type="term" value="F:DNA-binding transcription factor activity"/>
    <property type="evidence" value="ECO:0007669"/>
    <property type="project" value="InterPro"/>
</dbReference>
<dbReference type="EMBL" id="BSFJ01000004">
    <property type="protein sequence ID" value="GLK70633.1"/>
    <property type="molecule type" value="Genomic_DNA"/>
</dbReference>
<dbReference type="RefSeq" id="WP_213374158.1">
    <property type="nucleotide sequence ID" value="NZ_BSFJ01000004.1"/>
</dbReference>
<dbReference type="FunFam" id="1.10.10.10:FF:000001">
    <property type="entry name" value="LysR family transcriptional regulator"/>
    <property type="match status" value="1"/>
</dbReference>
<dbReference type="Gene3D" id="1.10.10.10">
    <property type="entry name" value="Winged helix-like DNA-binding domain superfamily/Winged helix DNA-binding domain"/>
    <property type="match status" value="1"/>
</dbReference>
<evidence type="ECO:0000313" key="6">
    <source>
        <dbReference type="EMBL" id="GLK70633.1"/>
    </source>
</evidence>
<sequence length="323" mass="35672">MEELLIELRQLRYFVAAAEFGSFRKAGAALDIQESAISRRVRDLEDRLGASLFQRHSGGVRLTHAGKRFLQRARIALRQIDYGTRDVAAIGRSDDGSVKVGIFSSLASGFLFELLRAYDKDHPDILVELIDGNPAEHIAAVRQFQLDIAFITGKTEWRDCQTEHLWSEGVFAVLPSEHPLIAKEVIHWRDLAGENFIVSDAAPGPEIQDYLVQRLADLGHHPDIQLQYVGRDILLSMVAVGRGLTLTSEATTGAQIPGIAYRPIADEVLPFSAVWSPRNDNPACRRLLSLARAMSRSAGATIIQTISGLIVTSSLSQIPDLWL</sequence>
<dbReference type="Gene3D" id="3.40.190.10">
    <property type="entry name" value="Periplasmic binding protein-like II"/>
    <property type="match status" value="2"/>
</dbReference>
<comment type="similarity">
    <text evidence="1">Belongs to the LysR transcriptional regulatory family.</text>
</comment>
<evidence type="ECO:0000259" key="5">
    <source>
        <dbReference type="PROSITE" id="PS50931"/>
    </source>
</evidence>
<accession>A0A9W6MY10</accession>
<evidence type="ECO:0000256" key="4">
    <source>
        <dbReference type="ARBA" id="ARBA00023163"/>
    </source>
</evidence>
<dbReference type="CDD" id="cd08414">
    <property type="entry name" value="PBP2_LTTR_aromatics_like"/>
    <property type="match status" value="1"/>
</dbReference>
<dbReference type="InterPro" id="IPR000847">
    <property type="entry name" value="LysR_HTH_N"/>
</dbReference>
<comment type="caution">
    <text evidence="6">The sequence shown here is derived from an EMBL/GenBank/DDBJ whole genome shotgun (WGS) entry which is preliminary data.</text>
</comment>
<dbReference type="Pfam" id="PF03466">
    <property type="entry name" value="LysR_substrate"/>
    <property type="match status" value="1"/>
</dbReference>
<dbReference type="GO" id="GO:0032993">
    <property type="term" value="C:protein-DNA complex"/>
    <property type="evidence" value="ECO:0007669"/>
    <property type="project" value="TreeGrafter"/>
</dbReference>
<evidence type="ECO:0000256" key="1">
    <source>
        <dbReference type="ARBA" id="ARBA00009437"/>
    </source>
</evidence>
<keyword evidence="3" id="KW-0238">DNA-binding</keyword>
<dbReference type="InterPro" id="IPR036388">
    <property type="entry name" value="WH-like_DNA-bd_sf"/>
</dbReference>
<reference evidence="6" key="1">
    <citation type="journal article" date="2014" name="Int. J. Syst. Evol. Microbiol.">
        <title>Complete genome sequence of Corynebacterium casei LMG S-19264T (=DSM 44701T), isolated from a smear-ripened cheese.</title>
        <authorList>
            <consortium name="US DOE Joint Genome Institute (JGI-PGF)"/>
            <person name="Walter F."/>
            <person name="Albersmeier A."/>
            <person name="Kalinowski J."/>
            <person name="Ruckert C."/>
        </authorList>
    </citation>
    <scope>NUCLEOTIDE SEQUENCE</scope>
    <source>
        <strain evidence="6">VKM B-2484</strain>
    </source>
</reference>
<name>A0A9W6MY10_9HYPH</name>
<dbReference type="PANTHER" id="PTHR30346:SF0">
    <property type="entry name" value="HCA OPERON TRANSCRIPTIONAL ACTIVATOR HCAR"/>
    <property type="match status" value="1"/>
</dbReference>
<dbReference type="PANTHER" id="PTHR30346">
    <property type="entry name" value="TRANSCRIPTIONAL DUAL REGULATOR HCAR-RELATED"/>
    <property type="match status" value="1"/>
</dbReference>
<dbReference type="PRINTS" id="PR00039">
    <property type="entry name" value="HTHLYSR"/>
</dbReference>
<dbReference type="InterPro" id="IPR005119">
    <property type="entry name" value="LysR_subst-bd"/>
</dbReference>
<dbReference type="SUPFAM" id="SSF53850">
    <property type="entry name" value="Periplasmic binding protein-like II"/>
    <property type="match status" value="1"/>
</dbReference>
<dbReference type="Proteomes" id="UP001143370">
    <property type="component" value="Unassembled WGS sequence"/>
</dbReference>
<dbReference type="AlphaFoldDB" id="A0A9W6MY10"/>
<dbReference type="InterPro" id="IPR036390">
    <property type="entry name" value="WH_DNA-bd_sf"/>
</dbReference>
<dbReference type="Pfam" id="PF00126">
    <property type="entry name" value="HTH_1"/>
    <property type="match status" value="1"/>
</dbReference>
<dbReference type="PROSITE" id="PS50931">
    <property type="entry name" value="HTH_LYSR"/>
    <property type="match status" value="1"/>
</dbReference>
<evidence type="ECO:0000313" key="7">
    <source>
        <dbReference type="Proteomes" id="UP001143370"/>
    </source>
</evidence>
<keyword evidence="4" id="KW-0804">Transcription</keyword>
<organism evidence="6 7">
    <name type="scientific">Ancylobacter dichloromethanicus</name>
    <dbReference type="NCBI Taxonomy" id="518825"/>
    <lineage>
        <taxon>Bacteria</taxon>
        <taxon>Pseudomonadati</taxon>
        <taxon>Pseudomonadota</taxon>
        <taxon>Alphaproteobacteria</taxon>
        <taxon>Hyphomicrobiales</taxon>
        <taxon>Xanthobacteraceae</taxon>
        <taxon>Ancylobacter</taxon>
    </lineage>
</organism>
<keyword evidence="7" id="KW-1185">Reference proteome</keyword>
<dbReference type="GO" id="GO:0003677">
    <property type="term" value="F:DNA binding"/>
    <property type="evidence" value="ECO:0007669"/>
    <property type="project" value="UniProtKB-KW"/>
</dbReference>
<reference evidence="6" key="2">
    <citation type="submission" date="2023-01" db="EMBL/GenBank/DDBJ databases">
        <authorList>
            <person name="Sun Q."/>
            <person name="Evtushenko L."/>
        </authorList>
    </citation>
    <scope>NUCLEOTIDE SEQUENCE</scope>
    <source>
        <strain evidence="6">VKM B-2484</strain>
    </source>
</reference>
<evidence type="ECO:0000256" key="2">
    <source>
        <dbReference type="ARBA" id="ARBA00023015"/>
    </source>
</evidence>
<gene>
    <name evidence="6" type="ORF">GCM10017643_07480</name>
</gene>
<keyword evidence="2" id="KW-0805">Transcription regulation</keyword>
<evidence type="ECO:0000256" key="3">
    <source>
        <dbReference type="ARBA" id="ARBA00023125"/>
    </source>
</evidence>
<proteinExistence type="inferred from homology"/>